<evidence type="ECO:0000313" key="2">
    <source>
        <dbReference type="EMBL" id="WUQ87575.1"/>
    </source>
</evidence>
<keyword evidence="3" id="KW-1185">Reference proteome</keyword>
<dbReference type="InterPro" id="IPR052963">
    <property type="entry name" value="Pantetheine_PDE"/>
</dbReference>
<sequence>MNAPNLLAVADLHVGHAGNRAVLEALRPATDEDWLIVAGDVAERFDEIAGALELLAARFARVIWAPGNHELWTLPDDPVRLRGDARYRALVELCRGLGVLTPEDPYALWPGPDGPVAVAPLFLLYDYTFRPRGTATKDAALAAAHAAGVVCTDELLLHADPFPDRESWCQARLAVTERRLAALDPALPTVLVNHFPLRREPTYLLRHPEFALWCGTEHTADWHRRFHAVAVVYGHLHIPRTVRADGVPFHEVSLGYPHEWSRRGGVPSPLHRILPATPRSSFPTLRPLVGPAVRL</sequence>
<dbReference type="SUPFAM" id="SSF56300">
    <property type="entry name" value="Metallo-dependent phosphatases"/>
    <property type="match status" value="1"/>
</dbReference>
<dbReference type="PANTHER" id="PTHR36492:SF2">
    <property type="entry name" value="[ACYL-CARRIER-PROTEIN] PHOSPHODIESTERASE PPTH"/>
    <property type="match status" value="1"/>
</dbReference>
<dbReference type="InterPro" id="IPR004843">
    <property type="entry name" value="Calcineurin-like_PHP"/>
</dbReference>
<reference evidence="2" key="1">
    <citation type="submission" date="2022-10" db="EMBL/GenBank/DDBJ databases">
        <title>The complete genomes of actinobacterial strains from the NBC collection.</title>
        <authorList>
            <person name="Joergensen T.S."/>
            <person name="Alvarez Arevalo M."/>
            <person name="Sterndorff E.B."/>
            <person name="Faurdal D."/>
            <person name="Vuksanovic O."/>
            <person name="Mourched A.-S."/>
            <person name="Charusanti P."/>
            <person name="Shaw S."/>
            <person name="Blin K."/>
            <person name="Weber T."/>
        </authorList>
    </citation>
    <scope>NUCLEOTIDE SEQUENCE</scope>
    <source>
        <strain evidence="2">NBC_00222</strain>
    </source>
</reference>
<evidence type="ECO:0000313" key="3">
    <source>
        <dbReference type="Proteomes" id="UP001432222"/>
    </source>
</evidence>
<organism evidence="2 3">
    <name type="scientific">Kitasatospora purpeofusca</name>
    <dbReference type="NCBI Taxonomy" id="67352"/>
    <lineage>
        <taxon>Bacteria</taxon>
        <taxon>Bacillati</taxon>
        <taxon>Actinomycetota</taxon>
        <taxon>Actinomycetes</taxon>
        <taxon>Kitasatosporales</taxon>
        <taxon>Streptomycetaceae</taxon>
        <taxon>Kitasatospora</taxon>
    </lineage>
</organism>
<feature type="domain" description="Calcineurin-like phosphoesterase" evidence="1">
    <location>
        <begin position="6"/>
        <end position="239"/>
    </location>
</feature>
<name>A0ABZ1U9L7_9ACTN</name>
<gene>
    <name evidence="2" type="ORF">OHA16_34155</name>
</gene>
<dbReference type="Pfam" id="PF00149">
    <property type="entry name" value="Metallophos"/>
    <property type="match status" value="1"/>
</dbReference>
<dbReference type="RefSeq" id="WP_328958133.1">
    <property type="nucleotide sequence ID" value="NZ_CP108110.1"/>
</dbReference>
<proteinExistence type="predicted"/>
<evidence type="ECO:0000259" key="1">
    <source>
        <dbReference type="Pfam" id="PF00149"/>
    </source>
</evidence>
<accession>A0ABZ1U9L7</accession>
<dbReference type="Proteomes" id="UP001432222">
    <property type="component" value="Chromosome"/>
</dbReference>
<dbReference type="InterPro" id="IPR029052">
    <property type="entry name" value="Metallo-depent_PP-like"/>
</dbReference>
<protein>
    <submittedName>
        <fullName evidence="2">Metallophosphoesterase</fullName>
    </submittedName>
</protein>
<dbReference type="EMBL" id="CP108110">
    <property type="protein sequence ID" value="WUQ87575.1"/>
    <property type="molecule type" value="Genomic_DNA"/>
</dbReference>
<dbReference type="Gene3D" id="3.60.21.10">
    <property type="match status" value="1"/>
</dbReference>
<dbReference type="PANTHER" id="PTHR36492">
    <property type="match status" value="1"/>
</dbReference>
<dbReference type="CDD" id="cd00838">
    <property type="entry name" value="MPP_superfamily"/>
    <property type="match status" value="1"/>
</dbReference>